<sequence>MAFADALSLLHDGISDVLAVTFPWWKTSATTSATVKQIKTEEEGSTCSVHRRVHPRRRPSVNQYERVSGFRSFGGDCTKEVAEEPLEGVRALLTLDHRHHDPSPRLRLHHLGHCDDFTARSTACSSSLGNL</sequence>
<protein>
    <submittedName>
        <fullName evidence="1">Uncharacterized protein</fullName>
    </submittedName>
</protein>
<accession>A0A445MJV6</accession>
<gene>
    <name evidence="1" type="ORF">BHM03_00037532</name>
</gene>
<dbReference type="AlphaFoldDB" id="A0A445MJV6"/>
<reference evidence="1" key="1">
    <citation type="journal article" date="2018" name="Data Brief">
        <title>Genome sequence data from 17 accessions of Ensete ventricosum, a staple food crop for millions in Ethiopia.</title>
        <authorList>
            <person name="Yemataw Z."/>
            <person name="Muzemil S."/>
            <person name="Ambachew D."/>
            <person name="Tripathi L."/>
            <person name="Tesfaye K."/>
            <person name="Chala A."/>
            <person name="Farbos A."/>
            <person name="O'Neill P."/>
            <person name="Moore K."/>
            <person name="Grant M."/>
            <person name="Studholme D.J."/>
        </authorList>
    </citation>
    <scope>NUCLEOTIDE SEQUENCE [LARGE SCALE GENOMIC DNA]</scope>
    <source>
        <tissue evidence="1">Leaf</tissue>
    </source>
</reference>
<dbReference type="EMBL" id="KV876264">
    <property type="protein sequence ID" value="RZR74488.1"/>
    <property type="molecule type" value="Genomic_DNA"/>
</dbReference>
<proteinExistence type="predicted"/>
<evidence type="ECO:0000313" key="1">
    <source>
        <dbReference type="EMBL" id="RZR74488.1"/>
    </source>
</evidence>
<name>A0A445MJV6_ENSVE</name>
<dbReference type="Proteomes" id="UP000290560">
    <property type="component" value="Unassembled WGS sequence"/>
</dbReference>
<organism evidence="1">
    <name type="scientific">Ensete ventricosum</name>
    <name type="common">Abyssinian banana</name>
    <name type="synonym">Musa ensete</name>
    <dbReference type="NCBI Taxonomy" id="4639"/>
    <lineage>
        <taxon>Eukaryota</taxon>
        <taxon>Viridiplantae</taxon>
        <taxon>Streptophyta</taxon>
        <taxon>Embryophyta</taxon>
        <taxon>Tracheophyta</taxon>
        <taxon>Spermatophyta</taxon>
        <taxon>Magnoliopsida</taxon>
        <taxon>Liliopsida</taxon>
        <taxon>Zingiberales</taxon>
        <taxon>Musaceae</taxon>
        <taxon>Ensete</taxon>
    </lineage>
</organism>